<dbReference type="AlphaFoldDB" id="A0A6B0YVS0"/>
<feature type="transmembrane region" description="Helical" evidence="1">
    <location>
        <begin position="92"/>
        <end position="111"/>
    </location>
</feature>
<organism evidence="2">
    <name type="scientific">Caldilineaceae bacterium SB0664_bin_27</name>
    <dbReference type="NCBI Taxonomy" id="2605260"/>
    <lineage>
        <taxon>Bacteria</taxon>
        <taxon>Bacillati</taxon>
        <taxon>Chloroflexota</taxon>
        <taxon>Caldilineae</taxon>
        <taxon>Caldilineales</taxon>
        <taxon>Caldilineaceae</taxon>
    </lineage>
</organism>
<accession>A0A6B0YVS0</accession>
<protein>
    <submittedName>
        <fullName evidence="2">Uncharacterized protein</fullName>
    </submittedName>
</protein>
<feature type="transmembrane region" description="Helical" evidence="1">
    <location>
        <begin position="68"/>
        <end position="86"/>
    </location>
</feature>
<keyword evidence="1" id="KW-0472">Membrane</keyword>
<evidence type="ECO:0000313" key="2">
    <source>
        <dbReference type="EMBL" id="MXY95166.1"/>
    </source>
</evidence>
<keyword evidence="1" id="KW-1133">Transmembrane helix</keyword>
<gene>
    <name evidence="2" type="ORF">F4Y42_17125</name>
</gene>
<dbReference type="EMBL" id="VXRG01000137">
    <property type="protein sequence ID" value="MXY95166.1"/>
    <property type="molecule type" value="Genomic_DNA"/>
</dbReference>
<keyword evidence="1" id="KW-0812">Transmembrane</keyword>
<sequence length="174" mass="20395">MAELTRKEFYELADQCRERALELAHFDQNRVNRHQCRRFNMWLARLKTYDQLAAGVQDISAARPITRYDLMAAAVVLWLVSMFLLREQLSMGGNRILAFGIWGLVVLLYFLPESLYATTVELLEAKVLRVVEALEELLISQEMEVTEAVFFKIKENLNTARRELRQQIHLAHRR</sequence>
<reference evidence="2" key="1">
    <citation type="submission" date="2019-09" db="EMBL/GenBank/DDBJ databases">
        <title>Characterisation of the sponge microbiome using genome-centric metagenomics.</title>
        <authorList>
            <person name="Engelberts J.P."/>
            <person name="Robbins S.J."/>
            <person name="De Goeij J.M."/>
            <person name="Aranda M."/>
            <person name="Bell S.C."/>
            <person name="Webster N.S."/>
        </authorList>
    </citation>
    <scope>NUCLEOTIDE SEQUENCE</scope>
    <source>
        <strain evidence="2">SB0664_bin_27</strain>
    </source>
</reference>
<comment type="caution">
    <text evidence="2">The sequence shown here is derived from an EMBL/GenBank/DDBJ whole genome shotgun (WGS) entry which is preliminary data.</text>
</comment>
<name>A0A6B0YVS0_9CHLR</name>
<proteinExistence type="predicted"/>
<evidence type="ECO:0000256" key="1">
    <source>
        <dbReference type="SAM" id="Phobius"/>
    </source>
</evidence>